<dbReference type="PANTHER" id="PTHR43663">
    <property type="entry name" value="CHROMATE TRANSPORT PROTEIN-RELATED"/>
    <property type="match status" value="1"/>
</dbReference>
<dbReference type="GO" id="GO:0005886">
    <property type="term" value="C:plasma membrane"/>
    <property type="evidence" value="ECO:0007669"/>
    <property type="project" value="UniProtKB-SubCell"/>
</dbReference>
<name>D1AQS3_SEBTE</name>
<comment type="subcellular location">
    <subcellularLocation>
        <location evidence="1">Cell membrane</location>
        <topology evidence="1">Multi-pass membrane protein</topology>
    </subcellularLocation>
</comment>
<evidence type="ECO:0000256" key="2">
    <source>
        <dbReference type="ARBA" id="ARBA00005262"/>
    </source>
</evidence>
<accession>D1AQS3</accession>
<dbReference type="EMBL" id="CP001739">
    <property type="protein sequence ID" value="ACZ10333.1"/>
    <property type="molecule type" value="Genomic_DNA"/>
</dbReference>
<keyword evidence="3" id="KW-1003">Cell membrane</keyword>
<sequence length="184" mass="19658">MILLIFFTFLKIGFLGFGGGYAMLSLIFEEASKFGMTADQFADLNALDVLIPGPIAVNSATYVGQLYGGFSGALAATAAVSIPSLIFVPVFMLYEKKINCNSYLNAALTSVKAASAGLISAVALSLMLTAVINTSDLSARQYFNFDWFSLIIMTAGFISHIRYKINPVVITLAAGAAGWCIYFI</sequence>
<reference evidence="9" key="1">
    <citation type="submission" date="2009-09" db="EMBL/GenBank/DDBJ databases">
        <title>The complete chromosome of Sebaldella termitidis ATCC 33386.</title>
        <authorList>
            <consortium name="US DOE Joint Genome Institute (JGI-PGF)"/>
            <person name="Lucas S."/>
            <person name="Copeland A."/>
            <person name="Lapidus A."/>
            <person name="Glavina del Rio T."/>
            <person name="Dalin E."/>
            <person name="Tice H."/>
            <person name="Bruce D."/>
            <person name="Goodwin L."/>
            <person name="Pitluck S."/>
            <person name="Kyrpides N."/>
            <person name="Mavromatis K."/>
            <person name="Ivanova N."/>
            <person name="Mikhailova N."/>
            <person name="Sims D."/>
            <person name="Meincke L."/>
            <person name="Brettin T."/>
            <person name="Detter J.C."/>
            <person name="Han C."/>
            <person name="Larimer F."/>
            <person name="Land M."/>
            <person name="Hauser L."/>
            <person name="Markowitz V."/>
            <person name="Cheng J.F."/>
            <person name="Hugenholtz P."/>
            <person name="Woyke T."/>
            <person name="Wu D."/>
            <person name="Eisen J.A."/>
        </authorList>
    </citation>
    <scope>NUCLEOTIDE SEQUENCE [LARGE SCALE GENOMIC DNA]</scope>
    <source>
        <strain evidence="9">ATCC 33386 / NCTC 11300</strain>
    </source>
</reference>
<feature type="transmembrane region" description="Helical" evidence="7">
    <location>
        <begin position="114"/>
        <end position="135"/>
    </location>
</feature>
<organism evidence="8 9">
    <name type="scientific">Sebaldella termitidis (strain ATCC 33386 / NCTC 11300)</name>
    <dbReference type="NCBI Taxonomy" id="526218"/>
    <lineage>
        <taxon>Bacteria</taxon>
        <taxon>Fusobacteriati</taxon>
        <taxon>Fusobacteriota</taxon>
        <taxon>Fusobacteriia</taxon>
        <taxon>Fusobacteriales</taxon>
        <taxon>Leptotrichiaceae</taxon>
        <taxon>Sebaldella</taxon>
    </lineage>
</organism>
<dbReference type="InterPro" id="IPR003370">
    <property type="entry name" value="Chromate_transpt"/>
</dbReference>
<keyword evidence="6 7" id="KW-0472">Membrane</keyword>
<dbReference type="Proteomes" id="UP000000845">
    <property type="component" value="Chromosome"/>
</dbReference>
<dbReference type="STRING" id="526218.Sterm_3496"/>
<feature type="transmembrane region" description="Helical" evidence="7">
    <location>
        <begin position="73"/>
        <end position="94"/>
    </location>
</feature>
<dbReference type="eggNOG" id="COG2059">
    <property type="taxonomic scope" value="Bacteria"/>
</dbReference>
<evidence type="ECO:0000256" key="5">
    <source>
        <dbReference type="ARBA" id="ARBA00022989"/>
    </source>
</evidence>
<reference evidence="8 9" key="2">
    <citation type="journal article" date="2010" name="Stand. Genomic Sci.">
        <title>Complete genome sequence of Sebaldella termitidis type strain (NCTC 11300).</title>
        <authorList>
            <person name="Harmon-Smith M."/>
            <person name="Celia L."/>
            <person name="Chertkov O."/>
            <person name="Lapidus A."/>
            <person name="Copeland A."/>
            <person name="Glavina Del Rio T."/>
            <person name="Nolan M."/>
            <person name="Lucas S."/>
            <person name="Tice H."/>
            <person name="Cheng J.F."/>
            <person name="Han C."/>
            <person name="Detter J.C."/>
            <person name="Bruce D."/>
            <person name="Goodwin L."/>
            <person name="Pitluck S."/>
            <person name="Pati A."/>
            <person name="Liolios K."/>
            <person name="Ivanova N."/>
            <person name="Mavromatis K."/>
            <person name="Mikhailova N."/>
            <person name="Chen A."/>
            <person name="Palaniappan K."/>
            <person name="Land M."/>
            <person name="Hauser L."/>
            <person name="Chang Y.J."/>
            <person name="Jeffries C.D."/>
            <person name="Brettin T."/>
            <person name="Goker M."/>
            <person name="Beck B."/>
            <person name="Bristow J."/>
            <person name="Eisen J.A."/>
            <person name="Markowitz V."/>
            <person name="Hugenholtz P."/>
            <person name="Kyrpides N.C."/>
            <person name="Klenk H.P."/>
            <person name="Chen F."/>
        </authorList>
    </citation>
    <scope>NUCLEOTIDE SEQUENCE [LARGE SCALE GENOMIC DNA]</scope>
    <source>
        <strain evidence="9">ATCC 33386 / NCTC 11300</strain>
    </source>
</reference>
<dbReference type="GO" id="GO:0015109">
    <property type="term" value="F:chromate transmembrane transporter activity"/>
    <property type="evidence" value="ECO:0007669"/>
    <property type="project" value="InterPro"/>
</dbReference>
<keyword evidence="4 7" id="KW-0812">Transmembrane</keyword>
<evidence type="ECO:0000256" key="3">
    <source>
        <dbReference type="ARBA" id="ARBA00022475"/>
    </source>
</evidence>
<evidence type="ECO:0000256" key="6">
    <source>
        <dbReference type="ARBA" id="ARBA00023136"/>
    </source>
</evidence>
<dbReference type="Pfam" id="PF02417">
    <property type="entry name" value="Chromate_transp"/>
    <property type="match status" value="1"/>
</dbReference>
<dbReference type="PANTHER" id="PTHR43663:SF1">
    <property type="entry name" value="CHROMATE TRANSPORTER"/>
    <property type="match status" value="1"/>
</dbReference>
<dbReference type="RefSeq" id="WP_012862915.1">
    <property type="nucleotide sequence ID" value="NC_013517.1"/>
</dbReference>
<feature type="transmembrane region" description="Helical" evidence="7">
    <location>
        <begin position="165"/>
        <end position="183"/>
    </location>
</feature>
<dbReference type="HOGENOM" id="CLU_018106_1_2_0"/>
<feature type="transmembrane region" description="Helical" evidence="7">
    <location>
        <begin position="142"/>
        <end position="159"/>
    </location>
</feature>
<feature type="transmembrane region" description="Helical" evidence="7">
    <location>
        <begin position="6"/>
        <end position="28"/>
    </location>
</feature>
<evidence type="ECO:0000313" key="9">
    <source>
        <dbReference type="Proteomes" id="UP000000845"/>
    </source>
</evidence>
<dbReference type="InterPro" id="IPR052518">
    <property type="entry name" value="CHR_Transporter"/>
</dbReference>
<gene>
    <name evidence="8" type="ordered locus">Sterm_3496</name>
</gene>
<evidence type="ECO:0000256" key="1">
    <source>
        <dbReference type="ARBA" id="ARBA00004651"/>
    </source>
</evidence>
<keyword evidence="5 7" id="KW-1133">Transmembrane helix</keyword>
<keyword evidence="9" id="KW-1185">Reference proteome</keyword>
<protein>
    <submittedName>
        <fullName evidence="8">Chromate transporter</fullName>
    </submittedName>
</protein>
<dbReference type="KEGG" id="str:Sterm_3496"/>
<comment type="similarity">
    <text evidence="2">Belongs to the chromate ion transporter (CHR) (TC 2.A.51) family.</text>
</comment>
<evidence type="ECO:0000256" key="4">
    <source>
        <dbReference type="ARBA" id="ARBA00022692"/>
    </source>
</evidence>
<proteinExistence type="inferred from homology"/>
<evidence type="ECO:0000313" key="8">
    <source>
        <dbReference type="EMBL" id="ACZ10333.1"/>
    </source>
</evidence>
<dbReference type="AlphaFoldDB" id="D1AQS3"/>
<evidence type="ECO:0000256" key="7">
    <source>
        <dbReference type="SAM" id="Phobius"/>
    </source>
</evidence>